<evidence type="ECO:0000256" key="1">
    <source>
        <dbReference type="SAM" id="MobiDB-lite"/>
    </source>
</evidence>
<name>A0AAD7NRW9_9AGAR</name>
<evidence type="ECO:0000313" key="2">
    <source>
        <dbReference type="EMBL" id="KAJ7772324.1"/>
    </source>
</evidence>
<dbReference type="EMBL" id="JARKIB010000014">
    <property type="protein sequence ID" value="KAJ7772324.1"/>
    <property type="molecule type" value="Genomic_DNA"/>
</dbReference>
<sequence>MFGPRSTLDAAESPPTVERSSFVSPYAPERRASSPPIATFPLVHPRLRKSSLATPIVVPTPPPRIVGTNNNTTNRTRRIHATLTIRGATPWTRHVHVCPAAARRASIRPSAAKRSVRAPIYVAYVAYPPHIIPPLLPFSGGGAAEASTGGNASASLAMILTDDATTKLSDRARGGGGI</sequence>
<protein>
    <submittedName>
        <fullName evidence="2">Uncharacterized protein</fullName>
    </submittedName>
</protein>
<evidence type="ECO:0000313" key="3">
    <source>
        <dbReference type="Proteomes" id="UP001215598"/>
    </source>
</evidence>
<dbReference type="Proteomes" id="UP001215598">
    <property type="component" value="Unassembled WGS sequence"/>
</dbReference>
<comment type="caution">
    <text evidence="2">The sequence shown here is derived from an EMBL/GenBank/DDBJ whole genome shotgun (WGS) entry which is preliminary data.</text>
</comment>
<proteinExistence type="predicted"/>
<accession>A0AAD7NRW9</accession>
<feature type="region of interest" description="Disordered" evidence="1">
    <location>
        <begin position="1"/>
        <end position="37"/>
    </location>
</feature>
<reference evidence="2" key="1">
    <citation type="submission" date="2023-03" db="EMBL/GenBank/DDBJ databases">
        <title>Massive genome expansion in bonnet fungi (Mycena s.s.) driven by repeated elements and novel gene families across ecological guilds.</title>
        <authorList>
            <consortium name="Lawrence Berkeley National Laboratory"/>
            <person name="Harder C.B."/>
            <person name="Miyauchi S."/>
            <person name="Viragh M."/>
            <person name="Kuo A."/>
            <person name="Thoen E."/>
            <person name="Andreopoulos B."/>
            <person name="Lu D."/>
            <person name="Skrede I."/>
            <person name="Drula E."/>
            <person name="Henrissat B."/>
            <person name="Morin E."/>
            <person name="Kohler A."/>
            <person name="Barry K."/>
            <person name="LaButti K."/>
            <person name="Morin E."/>
            <person name="Salamov A."/>
            <person name="Lipzen A."/>
            <person name="Mereny Z."/>
            <person name="Hegedus B."/>
            <person name="Baldrian P."/>
            <person name="Stursova M."/>
            <person name="Weitz H."/>
            <person name="Taylor A."/>
            <person name="Grigoriev I.V."/>
            <person name="Nagy L.G."/>
            <person name="Martin F."/>
            <person name="Kauserud H."/>
        </authorList>
    </citation>
    <scope>NUCLEOTIDE SEQUENCE</scope>
    <source>
        <strain evidence="2">CBHHK182m</strain>
    </source>
</reference>
<keyword evidence="3" id="KW-1185">Reference proteome</keyword>
<organism evidence="2 3">
    <name type="scientific">Mycena metata</name>
    <dbReference type="NCBI Taxonomy" id="1033252"/>
    <lineage>
        <taxon>Eukaryota</taxon>
        <taxon>Fungi</taxon>
        <taxon>Dikarya</taxon>
        <taxon>Basidiomycota</taxon>
        <taxon>Agaricomycotina</taxon>
        <taxon>Agaricomycetes</taxon>
        <taxon>Agaricomycetidae</taxon>
        <taxon>Agaricales</taxon>
        <taxon>Marasmiineae</taxon>
        <taxon>Mycenaceae</taxon>
        <taxon>Mycena</taxon>
    </lineage>
</organism>
<dbReference type="AlphaFoldDB" id="A0AAD7NRW9"/>
<gene>
    <name evidence="2" type="ORF">B0H16DRAFT_1714523</name>
</gene>